<gene>
    <name evidence="1" type="ORF">SAMN05421594_0579</name>
</gene>
<evidence type="ECO:0008006" key="3">
    <source>
        <dbReference type="Google" id="ProtNLM"/>
    </source>
</evidence>
<evidence type="ECO:0000313" key="2">
    <source>
        <dbReference type="Proteomes" id="UP000198769"/>
    </source>
</evidence>
<accession>A0A1I4VSC7</accession>
<dbReference type="AlphaFoldDB" id="A0A1I4VSC7"/>
<dbReference type="NCBIfam" id="NF047798">
    <property type="entry name" value="leader_Chryseo"/>
    <property type="match status" value="1"/>
</dbReference>
<dbReference type="InterPro" id="IPR058074">
    <property type="entry name" value="Bacteriocin-like"/>
</dbReference>
<dbReference type="EMBL" id="FOVD01000001">
    <property type="protein sequence ID" value="SFN04164.1"/>
    <property type="molecule type" value="Genomic_DNA"/>
</dbReference>
<evidence type="ECO:0000313" key="1">
    <source>
        <dbReference type="EMBL" id="SFN04164.1"/>
    </source>
</evidence>
<name>A0A1I4VSC7_CHROL</name>
<keyword evidence="2" id="KW-1185">Reference proteome</keyword>
<sequence length="53" mass="5692">MKNLKKMSRENLKTIKGGLKYCGGGEPCGEGWCCAGSSCRPINSPYCPPIVID</sequence>
<proteinExistence type="predicted"/>
<organism evidence="1 2">
    <name type="scientific">Chryseobacterium oleae</name>
    <dbReference type="NCBI Taxonomy" id="491207"/>
    <lineage>
        <taxon>Bacteria</taxon>
        <taxon>Pseudomonadati</taxon>
        <taxon>Bacteroidota</taxon>
        <taxon>Flavobacteriia</taxon>
        <taxon>Flavobacteriales</taxon>
        <taxon>Weeksellaceae</taxon>
        <taxon>Chryseobacterium group</taxon>
        <taxon>Chryseobacterium</taxon>
    </lineage>
</organism>
<dbReference type="Proteomes" id="UP000198769">
    <property type="component" value="Unassembled WGS sequence"/>
</dbReference>
<protein>
    <recommendedName>
        <fullName evidence="3">Bacteriocin-type signal sequence-containing protein</fullName>
    </recommendedName>
</protein>
<reference evidence="2" key="1">
    <citation type="submission" date="2016-10" db="EMBL/GenBank/DDBJ databases">
        <authorList>
            <person name="Varghese N."/>
            <person name="Submissions S."/>
        </authorList>
    </citation>
    <scope>NUCLEOTIDE SEQUENCE [LARGE SCALE GENOMIC DNA]</scope>
    <source>
        <strain evidence="2">DSM 25575</strain>
    </source>
</reference>